<feature type="region of interest" description="Disordered" evidence="1">
    <location>
        <begin position="332"/>
        <end position="373"/>
    </location>
</feature>
<accession>A0ABC8UVH7</accession>
<gene>
    <name evidence="2" type="ORF">ILEXP_LOCUS55444</name>
</gene>
<feature type="region of interest" description="Disordered" evidence="1">
    <location>
        <begin position="253"/>
        <end position="272"/>
    </location>
</feature>
<keyword evidence="3" id="KW-1185">Reference proteome</keyword>
<feature type="compositionally biased region" description="Low complexity" evidence="1">
    <location>
        <begin position="158"/>
        <end position="171"/>
    </location>
</feature>
<dbReference type="AlphaFoldDB" id="A0ABC8UVH7"/>
<evidence type="ECO:0000313" key="2">
    <source>
        <dbReference type="EMBL" id="CAK9185087.1"/>
    </source>
</evidence>
<evidence type="ECO:0008006" key="4">
    <source>
        <dbReference type="Google" id="ProtNLM"/>
    </source>
</evidence>
<dbReference type="PANTHER" id="PTHR33929:SF10">
    <property type="entry name" value="MEMBRANE-ASSOCIATED KINASE REGULATOR 2-RELATED"/>
    <property type="match status" value="1"/>
</dbReference>
<dbReference type="EMBL" id="CAUOFW020009168">
    <property type="protein sequence ID" value="CAK9185087.1"/>
    <property type="molecule type" value="Genomic_DNA"/>
</dbReference>
<feature type="compositionally biased region" description="Polar residues" evidence="1">
    <location>
        <begin position="253"/>
        <end position="267"/>
    </location>
</feature>
<reference evidence="2 3" key="1">
    <citation type="submission" date="2024-02" db="EMBL/GenBank/DDBJ databases">
        <authorList>
            <person name="Vignale AGUSTIN F."/>
            <person name="Sosa J E."/>
            <person name="Modenutti C."/>
        </authorList>
    </citation>
    <scope>NUCLEOTIDE SEQUENCE [LARGE SCALE GENOMIC DNA]</scope>
</reference>
<evidence type="ECO:0000313" key="3">
    <source>
        <dbReference type="Proteomes" id="UP001642360"/>
    </source>
</evidence>
<organism evidence="2 3">
    <name type="scientific">Ilex paraguariensis</name>
    <name type="common">yerba mate</name>
    <dbReference type="NCBI Taxonomy" id="185542"/>
    <lineage>
        <taxon>Eukaryota</taxon>
        <taxon>Viridiplantae</taxon>
        <taxon>Streptophyta</taxon>
        <taxon>Embryophyta</taxon>
        <taxon>Tracheophyta</taxon>
        <taxon>Spermatophyta</taxon>
        <taxon>Magnoliopsida</taxon>
        <taxon>eudicotyledons</taxon>
        <taxon>Gunneridae</taxon>
        <taxon>Pentapetalae</taxon>
        <taxon>asterids</taxon>
        <taxon>campanulids</taxon>
        <taxon>Aquifoliales</taxon>
        <taxon>Aquifoliaceae</taxon>
        <taxon>Ilex</taxon>
    </lineage>
</organism>
<proteinExistence type="predicted"/>
<evidence type="ECO:0000256" key="1">
    <source>
        <dbReference type="SAM" id="MobiDB-lite"/>
    </source>
</evidence>
<sequence length="373" mass="41842">MEAFSLLDIWRNAGDNATVGGKPKESVNNSSTTAAANDGVRCQVLETDDKDEESFFDLVFTAPDCDVKEQDNDKNMDINVFDNLSFKKDGETRLDLVDSPNDFFCKRKILPIEPASKPQSPIYLLKSPPKFRVFMLGFKKSKVEKTEVDRGVSTGTPQQHQRQRASQQEQSRQSKRFTVKCKLEEIPIASLFTRDNSLRSKLRKEFSDESLMDDSSKGLPKDGFQKYLKLIKPLYVRASKRYSDNMRFSDQFSTVTPLSSPGTSSMCSPRKETEEKKVSFPAGLRVVCKRLAKSRSASSAVGIVPSTASRRDDSLLQQHDGIQSAILHCKRSYNSSSKESSVLAKSLSDHCDKESKSKNLARNSDEEAKRCSI</sequence>
<protein>
    <recommendedName>
        <fullName evidence="4">Membrane-associated kinase regulator 2</fullName>
    </recommendedName>
</protein>
<dbReference type="PANTHER" id="PTHR33929">
    <property type="entry name" value="MEMBRANE-ASSOCIATED KINASE REGULATOR 2-RELATED"/>
    <property type="match status" value="1"/>
</dbReference>
<dbReference type="InterPro" id="IPR039619">
    <property type="entry name" value="MAKR2/5"/>
</dbReference>
<dbReference type="Proteomes" id="UP001642360">
    <property type="component" value="Unassembled WGS sequence"/>
</dbReference>
<feature type="compositionally biased region" description="Basic and acidic residues" evidence="1">
    <location>
        <begin position="347"/>
        <end position="373"/>
    </location>
</feature>
<comment type="caution">
    <text evidence="2">The sequence shown here is derived from an EMBL/GenBank/DDBJ whole genome shotgun (WGS) entry which is preliminary data.</text>
</comment>
<feature type="compositionally biased region" description="Low complexity" evidence="1">
    <location>
        <begin position="332"/>
        <end position="346"/>
    </location>
</feature>
<feature type="region of interest" description="Disordered" evidence="1">
    <location>
        <begin position="147"/>
        <end position="176"/>
    </location>
</feature>
<name>A0ABC8UVH7_9AQUA</name>